<dbReference type="AlphaFoldDB" id="A0A084VIR2"/>
<organism evidence="2">
    <name type="scientific">Anopheles sinensis</name>
    <name type="common">Mosquito</name>
    <dbReference type="NCBI Taxonomy" id="74873"/>
    <lineage>
        <taxon>Eukaryota</taxon>
        <taxon>Metazoa</taxon>
        <taxon>Ecdysozoa</taxon>
        <taxon>Arthropoda</taxon>
        <taxon>Hexapoda</taxon>
        <taxon>Insecta</taxon>
        <taxon>Pterygota</taxon>
        <taxon>Neoptera</taxon>
        <taxon>Endopterygota</taxon>
        <taxon>Diptera</taxon>
        <taxon>Nematocera</taxon>
        <taxon>Culicoidea</taxon>
        <taxon>Culicidae</taxon>
        <taxon>Anophelinae</taxon>
        <taxon>Anopheles</taxon>
    </lineage>
</organism>
<reference evidence="3" key="2">
    <citation type="submission" date="2020-05" db="UniProtKB">
        <authorList>
            <consortium name="EnsemblMetazoa"/>
        </authorList>
    </citation>
    <scope>IDENTIFICATION</scope>
</reference>
<evidence type="ECO:0000313" key="4">
    <source>
        <dbReference type="Proteomes" id="UP000030765"/>
    </source>
</evidence>
<dbReference type="VEuPathDB" id="VectorBase:ASIC005171"/>
<proteinExistence type="predicted"/>
<evidence type="ECO:0000313" key="2">
    <source>
        <dbReference type="EMBL" id="KFB37856.1"/>
    </source>
</evidence>
<accession>A0A084VIR2</accession>
<dbReference type="EMBL" id="KE524855">
    <property type="protein sequence ID" value="KFB37856.1"/>
    <property type="molecule type" value="Genomic_DNA"/>
</dbReference>
<name>A0A084VIR2_ANOSI</name>
<reference evidence="2 4" key="1">
    <citation type="journal article" date="2014" name="BMC Genomics">
        <title>Genome sequence of Anopheles sinensis provides insight into genetics basis of mosquito competence for malaria parasites.</title>
        <authorList>
            <person name="Zhou D."/>
            <person name="Zhang D."/>
            <person name="Ding G."/>
            <person name="Shi L."/>
            <person name="Hou Q."/>
            <person name="Ye Y."/>
            <person name="Xu Y."/>
            <person name="Zhou H."/>
            <person name="Xiong C."/>
            <person name="Li S."/>
            <person name="Yu J."/>
            <person name="Hong S."/>
            <person name="Yu X."/>
            <person name="Zou P."/>
            <person name="Chen C."/>
            <person name="Chang X."/>
            <person name="Wang W."/>
            <person name="Lv Y."/>
            <person name="Sun Y."/>
            <person name="Ma L."/>
            <person name="Shen B."/>
            <person name="Zhu C."/>
        </authorList>
    </citation>
    <scope>NUCLEOTIDE SEQUENCE [LARGE SCALE GENOMIC DNA]</scope>
</reference>
<keyword evidence="4" id="KW-1185">Reference proteome</keyword>
<evidence type="ECO:0000313" key="3">
    <source>
        <dbReference type="EnsemblMetazoa" id="ASIC005171-PA"/>
    </source>
</evidence>
<sequence length="103" mass="11444">MLSGREKEVAQDAHSTRVVSVCPNAGELTDANRGTRTKEGEERVKLQNAVGSIALAQPGVPYEKHGQDLANTSRTLEWLHTDKQKNTNGSSRSPRFMHHYFVL</sequence>
<feature type="region of interest" description="Disordered" evidence="1">
    <location>
        <begin position="1"/>
        <end position="42"/>
    </location>
</feature>
<dbReference type="EnsemblMetazoa" id="ASIC005171-RA">
    <property type="protein sequence ID" value="ASIC005171-PA"/>
    <property type="gene ID" value="ASIC005171"/>
</dbReference>
<protein>
    <submittedName>
        <fullName evidence="2 3">Uncharacterized protein</fullName>
    </submittedName>
</protein>
<feature type="compositionally biased region" description="Basic and acidic residues" evidence="1">
    <location>
        <begin position="1"/>
        <end position="15"/>
    </location>
</feature>
<dbReference type="Proteomes" id="UP000030765">
    <property type="component" value="Unassembled WGS sequence"/>
</dbReference>
<evidence type="ECO:0000256" key="1">
    <source>
        <dbReference type="SAM" id="MobiDB-lite"/>
    </source>
</evidence>
<dbReference type="EMBL" id="ATLV01013382">
    <property type="status" value="NOT_ANNOTATED_CDS"/>
    <property type="molecule type" value="Genomic_DNA"/>
</dbReference>
<gene>
    <name evidence="2" type="ORF">ZHAS_00005171</name>
</gene>